<protein>
    <submittedName>
        <fullName evidence="9">GerAB/ArcD/ProY family transporter</fullName>
    </submittedName>
</protein>
<feature type="transmembrane region" description="Helical" evidence="8">
    <location>
        <begin position="114"/>
        <end position="131"/>
    </location>
</feature>
<keyword evidence="4" id="KW-0309">Germination</keyword>
<dbReference type="InterPro" id="IPR004761">
    <property type="entry name" value="Spore_GerAB"/>
</dbReference>
<evidence type="ECO:0000256" key="2">
    <source>
        <dbReference type="ARBA" id="ARBA00007998"/>
    </source>
</evidence>
<gene>
    <name evidence="9" type="ORF">H7C18_21750</name>
</gene>
<dbReference type="Pfam" id="PF03845">
    <property type="entry name" value="Spore_permease"/>
    <property type="match status" value="1"/>
</dbReference>
<comment type="subcellular location">
    <subcellularLocation>
        <location evidence="1">Membrane</location>
        <topology evidence="1">Multi-pass membrane protein</topology>
    </subcellularLocation>
</comment>
<feature type="transmembrane region" description="Helical" evidence="8">
    <location>
        <begin position="181"/>
        <end position="202"/>
    </location>
</feature>
<keyword evidence="3" id="KW-0813">Transport</keyword>
<keyword evidence="10" id="KW-1185">Reference proteome</keyword>
<dbReference type="RefSeq" id="WP_185131220.1">
    <property type="nucleotide sequence ID" value="NZ_JACJVO010000028.1"/>
</dbReference>
<dbReference type="GO" id="GO:0016020">
    <property type="term" value="C:membrane"/>
    <property type="evidence" value="ECO:0007669"/>
    <property type="project" value="UniProtKB-SubCell"/>
</dbReference>
<dbReference type="Proteomes" id="UP000564644">
    <property type="component" value="Unassembled WGS sequence"/>
</dbReference>
<dbReference type="EMBL" id="JACJVO010000028">
    <property type="protein sequence ID" value="MBB6733554.1"/>
    <property type="molecule type" value="Genomic_DNA"/>
</dbReference>
<organism evidence="9 10">
    <name type="scientific">Cohnella zeiphila</name>
    <dbReference type="NCBI Taxonomy" id="2761120"/>
    <lineage>
        <taxon>Bacteria</taxon>
        <taxon>Bacillati</taxon>
        <taxon>Bacillota</taxon>
        <taxon>Bacilli</taxon>
        <taxon>Bacillales</taxon>
        <taxon>Paenibacillaceae</taxon>
        <taxon>Cohnella</taxon>
    </lineage>
</organism>
<name>A0A7X0VWT0_9BACL</name>
<comment type="similarity">
    <text evidence="2">Belongs to the amino acid-polyamine-organocation (APC) superfamily. Spore germination protein (SGP) (TC 2.A.3.9) family.</text>
</comment>
<keyword evidence="6 8" id="KW-1133">Transmembrane helix</keyword>
<comment type="caution">
    <text evidence="9">The sequence shown here is derived from an EMBL/GenBank/DDBJ whole genome shotgun (WGS) entry which is preliminary data.</text>
</comment>
<keyword evidence="7 8" id="KW-0472">Membrane</keyword>
<dbReference type="GO" id="GO:0009847">
    <property type="term" value="P:spore germination"/>
    <property type="evidence" value="ECO:0007669"/>
    <property type="project" value="InterPro"/>
</dbReference>
<feature type="transmembrane region" description="Helical" evidence="8">
    <location>
        <begin position="12"/>
        <end position="32"/>
    </location>
</feature>
<keyword evidence="5 8" id="KW-0812">Transmembrane</keyword>
<dbReference type="PANTHER" id="PTHR34975">
    <property type="entry name" value="SPORE GERMINATION PROTEIN A2"/>
    <property type="match status" value="1"/>
</dbReference>
<evidence type="ECO:0000256" key="3">
    <source>
        <dbReference type="ARBA" id="ARBA00022448"/>
    </source>
</evidence>
<reference evidence="9 10" key="1">
    <citation type="submission" date="2020-08" db="EMBL/GenBank/DDBJ databases">
        <title>Cohnella phylogeny.</title>
        <authorList>
            <person name="Dunlap C."/>
        </authorList>
    </citation>
    <scope>NUCLEOTIDE SEQUENCE [LARGE SCALE GENOMIC DNA]</scope>
    <source>
        <strain evidence="9 10">CBP 2801</strain>
    </source>
</reference>
<sequence>MDKHSSGQLIRLMIIYQIAAPLAFMMNPLIRLGKYQGWMGLVLSVGISVGLCWFAVRLSAAFPGVPWTRYGKLILGSVPHKAVQVVLLLHCMTMCTLNIANYTDLFVSVYLPDTPDSVMLAMLLICICLVAQSPFRSVVYLADGLFPIIFGATLLILPFIFHDLNMNMCLAMVTHWNPWFTAKSTLFVEGWFGEITVYLLFAHYFKEAPSLIRSFFIAQIFSFAVIFLYWLITLLLFGPAFASHLRFPIVDVIRFVSVGDIVENLDPFLIGIWSASLLIKTSLLLFVASKLLSSLIGYRNRRSIVILLATAIYTFSMQFLRHPSEFQQFLFSTGMVVFILGVQLVPALYYAVAKLRDVSSRNEGMSAGNPNGRFR</sequence>
<evidence type="ECO:0000256" key="4">
    <source>
        <dbReference type="ARBA" id="ARBA00022544"/>
    </source>
</evidence>
<feature type="transmembrane region" description="Helical" evidence="8">
    <location>
        <begin position="138"/>
        <end position="161"/>
    </location>
</feature>
<accession>A0A7X0VWT0</accession>
<evidence type="ECO:0000256" key="1">
    <source>
        <dbReference type="ARBA" id="ARBA00004141"/>
    </source>
</evidence>
<feature type="transmembrane region" description="Helical" evidence="8">
    <location>
        <begin position="304"/>
        <end position="320"/>
    </location>
</feature>
<proteinExistence type="inferred from homology"/>
<evidence type="ECO:0000256" key="7">
    <source>
        <dbReference type="ARBA" id="ARBA00023136"/>
    </source>
</evidence>
<evidence type="ECO:0000313" key="10">
    <source>
        <dbReference type="Proteomes" id="UP000564644"/>
    </source>
</evidence>
<evidence type="ECO:0000256" key="8">
    <source>
        <dbReference type="SAM" id="Phobius"/>
    </source>
</evidence>
<evidence type="ECO:0000256" key="5">
    <source>
        <dbReference type="ARBA" id="ARBA00022692"/>
    </source>
</evidence>
<feature type="transmembrane region" description="Helical" evidence="8">
    <location>
        <begin position="326"/>
        <end position="352"/>
    </location>
</feature>
<dbReference type="PANTHER" id="PTHR34975:SF2">
    <property type="entry name" value="SPORE GERMINATION PROTEIN A2"/>
    <property type="match status" value="1"/>
</dbReference>
<feature type="transmembrane region" description="Helical" evidence="8">
    <location>
        <begin position="268"/>
        <end position="292"/>
    </location>
</feature>
<evidence type="ECO:0000256" key="6">
    <source>
        <dbReference type="ARBA" id="ARBA00022989"/>
    </source>
</evidence>
<dbReference type="AlphaFoldDB" id="A0A7X0VWT0"/>
<feature type="transmembrane region" description="Helical" evidence="8">
    <location>
        <begin position="214"/>
        <end position="237"/>
    </location>
</feature>
<evidence type="ECO:0000313" key="9">
    <source>
        <dbReference type="EMBL" id="MBB6733554.1"/>
    </source>
</evidence>
<feature type="transmembrane region" description="Helical" evidence="8">
    <location>
        <begin position="38"/>
        <end position="62"/>
    </location>
</feature>